<proteinExistence type="predicted"/>
<dbReference type="AlphaFoldDB" id="A0A8J6FIN2"/>
<feature type="disulfide bond" evidence="9">
    <location>
        <begin position="131"/>
        <end position="146"/>
    </location>
</feature>
<dbReference type="Proteomes" id="UP000770717">
    <property type="component" value="Unassembled WGS sequence"/>
</dbReference>
<organism evidence="13 14">
    <name type="scientific">Eleutherodactylus coqui</name>
    <name type="common">Puerto Rican coqui</name>
    <dbReference type="NCBI Taxonomy" id="57060"/>
    <lineage>
        <taxon>Eukaryota</taxon>
        <taxon>Metazoa</taxon>
        <taxon>Chordata</taxon>
        <taxon>Craniata</taxon>
        <taxon>Vertebrata</taxon>
        <taxon>Euteleostomi</taxon>
        <taxon>Amphibia</taxon>
        <taxon>Batrachia</taxon>
        <taxon>Anura</taxon>
        <taxon>Neobatrachia</taxon>
        <taxon>Hyloidea</taxon>
        <taxon>Eleutherodactylidae</taxon>
        <taxon>Eleutherodactylinae</taxon>
        <taxon>Eleutherodactylus</taxon>
        <taxon>Eleutherodactylus</taxon>
    </lineage>
</organism>
<evidence type="ECO:0000256" key="2">
    <source>
        <dbReference type="ARBA" id="ARBA00022703"/>
    </source>
</evidence>
<dbReference type="Pfam" id="PF00020">
    <property type="entry name" value="TNFR_c6"/>
    <property type="match status" value="2"/>
</dbReference>
<keyword evidence="4" id="KW-0677">Repeat</keyword>
<reference evidence="13" key="1">
    <citation type="thesis" date="2020" institute="ProQuest LLC" country="789 East Eisenhower Parkway, Ann Arbor, MI, USA">
        <title>Comparative Genomics and Chromosome Evolution.</title>
        <authorList>
            <person name="Mudd A.B."/>
        </authorList>
    </citation>
    <scope>NUCLEOTIDE SEQUENCE</scope>
    <source>
        <strain evidence="13">HN-11 Male</strain>
        <tissue evidence="13">Kidney and liver</tissue>
    </source>
</reference>
<dbReference type="GO" id="GO:0043066">
    <property type="term" value="P:negative regulation of apoptotic process"/>
    <property type="evidence" value="ECO:0007669"/>
    <property type="project" value="TreeGrafter"/>
</dbReference>
<dbReference type="Gene3D" id="2.10.50.10">
    <property type="entry name" value="Tumor Necrosis Factor Receptor, subunit A, domain 2"/>
    <property type="match status" value="3"/>
</dbReference>
<evidence type="ECO:0000256" key="6">
    <source>
        <dbReference type="ARBA" id="ARBA00023157"/>
    </source>
</evidence>
<feature type="disulfide bond" evidence="9">
    <location>
        <begin position="153"/>
        <end position="171"/>
    </location>
</feature>
<dbReference type="InterPro" id="IPR034024">
    <property type="entry name" value="TNFRSF10_N"/>
</dbReference>
<keyword evidence="2" id="KW-0053">Apoptosis</keyword>
<dbReference type="CDD" id="cd10580">
    <property type="entry name" value="TNFRSF10"/>
    <property type="match status" value="1"/>
</dbReference>
<comment type="caution">
    <text evidence="9">Lacks conserved residue(s) required for the propagation of feature annotation.</text>
</comment>
<evidence type="ECO:0000256" key="7">
    <source>
        <dbReference type="ARBA" id="ARBA00023170"/>
    </source>
</evidence>
<dbReference type="Pfam" id="PF00531">
    <property type="entry name" value="Death"/>
    <property type="match status" value="1"/>
</dbReference>
<dbReference type="InterPro" id="IPR001368">
    <property type="entry name" value="TNFR/NGFR_Cys_rich_reg"/>
</dbReference>
<protein>
    <submittedName>
        <fullName evidence="13">Uncharacterized protein</fullName>
    </submittedName>
</protein>
<dbReference type="PROSITE" id="PS50017">
    <property type="entry name" value="DEATH_DOMAIN"/>
    <property type="match status" value="1"/>
</dbReference>
<dbReference type="GO" id="GO:0032872">
    <property type="term" value="P:regulation of stress-activated MAPK cascade"/>
    <property type="evidence" value="ECO:0007669"/>
    <property type="project" value="TreeGrafter"/>
</dbReference>
<dbReference type="GO" id="GO:0006924">
    <property type="term" value="P:activation-induced cell death of T cells"/>
    <property type="evidence" value="ECO:0007669"/>
    <property type="project" value="TreeGrafter"/>
</dbReference>
<evidence type="ECO:0000256" key="5">
    <source>
        <dbReference type="ARBA" id="ARBA00023136"/>
    </source>
</evidence>
<comment type="subcellular location">
    <subcellularLocation>
        <location evidence="1">Membrane</location>
    </subcellularLocation>
</comment>
<evidence type="ECO:0000256" key="1">
    <source>
        <dbReference type="ARBA" id="ARBA00004370"/>
    </source>
</evidence>
<dbReference type="SUPFAM" id="SSF47986">
    <property type="entry name" value="DEATH domain"/>
    <property type="match status" value="1"/>
</dbReference>
<feature type="transmembrane region" description="Helical" evidence="10">
    <location>
        <begin position="184"/>
        <end position="204"/>
    </location>
</feature>
<dbReference type="OrthoDB" id="8848202at2759"/>
<evidence type="ECO:0000256" key="3">
    <source>
        <dbReference type="ARBA" id="ARBA00022729"/>
    </source>
</evidence>
<dbReference type="PANTHER" id="PTHR46874">
    <property type="entry name" value="TUMOR NECROSIS FACTOR RECEPTOR SUPERFAMILY MEMBER 6"/>
    <property type="match status" value="1"/>
</dbReference>
<dbReference type="SMART" id="SM00208">
    <property type="entry name" value="TNFR"/>
    <property type="match status" value="3"/>
</dbReference>
<evidence type="ECO:0000256" key="8">
    <source>
        <dbReference type="ARBA" id="ARBA00023180"/>
    </source>
</evidence>
<keyword evidence="3" id="KW-0732">Signal</keyword>
<evidence type="ECO:0000259" key="11">
    <source>
        <dbReference type="PROSITE" id="PS50017"/>
    </source>
</evidence>
<feature type="domain" description="Death" evidence="11">
    <location>
        <begin position="268"/>
        <end position="336"/>
    </location>
</feature>
<keyword evidence="7" id="KW-0675">Receptor</keyword>
<comment type="caution">
    <text evidence="13">The sequence shown here is derived from an EMBL/GenBank/DDBJ whole genome shotgun (WGS) entry which is preliminary data.</text>
</comment>
<evidence type="ECO:0000313" key="14">
    <source>
        <dbReference type="Proteomes" id="UP000770717"/>
    </source>
</evidence>
<keyword evidence="14" id="KW-1185">Reference proteome</keyword>
<dbReference type="GO" id="GO:0097049">
    <property type="term" value="P:motor neuron apoptotic process"/>
    <property type="evidence" value="ECO:0007669"/>
    <property type="project" value="TreeGrafter"/>
</dbReference>
<dbReference type="PROSITE" id="PS00652">
    <property type="entry name" value="TNFR_NGFR_1"/>
    <property type="match status" value="1"/>
</dbReference>
<dbReference type="GO" id="GO:0097192">
    <property type="term" value="P:extrinsic apoptotic signaling pathway in absence of ligand"/>
    <property type="evidence" value="ECO:0007669"/>
    <property type="project" value="TreeGrafter"/>
</dbReference>
<feature type="domain" description="TNFR-Cys" evidence="12">
    <location>
        <begin position="130"/>
        <end position="171"/>
    </location>
</feature>
<dbReference type="GO" id="GO:0005031">
    <property type="term" value="F:tumor necrosis factor receptor activity"/>
    <property type="evidence" value="ECO:0007669"/>
    <property type="project" value="TreeGrafter"/>
</dbReference>
<feature type="disulfide bond" evidence="9">
    <location>
        <begin position="108"/>
        <end position="121"/>
    </location>
</feature>
<feature type="disulfide bond" evidence="9">
    <location>
        <begin position="111"/>
        <end position="129"/>
    </location>
</feature>
<dbReference type="GO" id="GO:0097527">
    <property type="term" value="P:necroptotic signaling pathway"/>
    <property type="evidence" value="ECO:0007669"/>
    <property type="project" value="TreeGrafter"/>
</dbReference>
<keyword evidence="8" id="KW-0325">Glycoprotein</keyword>
<name>A0A8J6FIN2_ELECQ</name>
<evidence type="ECO:0000256" key="10">
    <source>
        <dbReference type="SAM" id="Phobius"/>
    </source>
</evidence>
<evidence type="ECO:0000256" key="9">
    <source>
        <dbReference type="PROSITE-ProRule" id="PRU00206"/>
    </source>
</evidence>
<feature type="repeat" description="TNFR-Cys" evidence="9">
    <location>
        <begin position="88"/>
        <end position="129"/>
    </location>
</feature>
<keyword evidence="10" id="KW-1133">Transmembrane helix</keyword>
<feature type="repeat" description="TNFR-Cys" evidence="9">
    <location>
        <begin position="130"/>
        <end position="171"/>
    </location>
</feature>
<dbReference type="Gene3D" id="1.10.533.10">
    <property type="entry name" value="Death Domain, Fas"/>
    <property type="match status" value="1"/>
</dbReference>
<dbReference type="SUPFAM" id="SSF57586">
    <property type="entry name" value="TNF receptor-like"/>
    <property type="match status" value="2"/>
</dbReference>
<gene>
    <name evidence="13" type="ORF">GDO78_004898</name>
</gene>
<dbReference type="PROSITE" id="PS50050">
    <property type="entry name" value="TNFR_NGFR_2"/>
    <property type="match status" value="2"/>
</dbReference>
<evidence type="ECO:0000259" key="12">
    <source>
        <dbReference type="PROSITE" id="PS50050"/>
    </source>
</evidence>
<dbReference type="InterPro" id="IPR000488">
    <property type="entry name" value="Death_dom"/>
</dbReference>
<dbReference type="GO" id="GO:0031265">
    <property type="term" value="C:CD95 death-inducing signaling complex"/>
    <property type="evidence" value="ECO:0007669"/>
    <property type="project" value="TreeGrafter"/>
</dbReference>
<evidence type="ECO:0000313" key="13">
    <source>
        <dbReference type="EMBL" id="KAG9488597.1"/>
    </source>
</evidence>
<keyword evidence="10" id="KW-0812">Transmembrane</keyword>
<dbReference type="GO" id="GO:0009897">
    <property type="term" value="C:external side of plasma membrane"/>
    <property type="evidence" value="ECO:0007669"/>
    <property type="project" value="TreeGrafter"/>
</dbReference>
<keyword evidence="6 9" id="KW-1015">Disulfide bond</keyword>
<feature type="domain" description="TNFR-Cys" evidence="12">
    <location>
        <begin position="88"/>
        <end position="129"/>
    </location>
</feature>
<dbReference type="EMBL" id="WNTK01000002">
    <property type="protein sequence ID" value="KAG9488597.1"/>
    <property type="molecule type" value="Genomic_DNA"/>
</dbReference>
<sequence length="348" mass="39546">MAPYGGPIQSLLLGMTMVLRAMNPRLLLLFFLLVPAYTYRIPKRSEQSVDDADEIYYKNGNIRCLRCPPGTFVLKQCTTPDTPSICAPCIPGRTYSEHLTGLNECLPCTLCRSDQEEVSACTITKNAICRCKEGTYCSPEEPCEICRKCTTSCPPNQVIKTPCNSTSDAQCAPPENEPLETHQIILLTLLIFMSVVGAAFFCFVRCADSRWSTKISAICNKTPEEDTETPFLPRGSKLYLRENLSENDKNEAIASTFHNFVDKIPTRSFERFVRELGLTNNEIDWAKQDNTGNIFEQHNRMLERLHQDKKFDVNVWLNKLHDMRMGEAAEKITSELLKKGWFERSTKE</sequence>
<dbReference type="GO" id="GO:0045121">
    <property type="term" value="C:membrane raft"/>
    <property type="evidence" value="ECO:0007669"/>
    <property type="project" value="TreeGrafter"/>
</dbReference>
<dbReference type="InterPro" id="IPR011029">
    <property type="entry name" value="DEATH-like_dom_sf"/>
</dbReference>
<dbReference type="FunFam" id="2.10.50.10:FF:000004">
    <property type="entry name" value="Tumor necrosis factor receptor superfamily member 6"/>
    <property type="match status" value="1"/>
</dbReference>
<dbReference type="PANTHER" id="PTHR46874:SF2">
    <property type="entry name" value="TUMOR NECROSIS FACTOR RECEPTOR SUPERFAMILY MEMBER 10A ISOFORM X1"/>
    <property type="match status" value="1"/>
</dbReference>
<evidence type="ECO:0000256" key="4">
    <source>
        <dbReference type="ARBA" id="ARBA00022737"/>
    </source>
</evidence>
<keyword evidence="5 10" id="KW-0472">Membrane</keyword>
<accession>A0A8J6FIN2</accession>